<organism evidence="5 6">
    <name type="scientific">Cladophialophora psammophila CBS 110553</name>
    <dbReference type="NCBI Taxonomy" id="1182543"/>
    <lineage>
        <taxon>Eukaryota</taxon>
        <taxon>Fungi</taxon>
        <taxon>Dikarya</taxon>
        <taxon>Ascomycota</taxon>
        <taxon>Pezizomycotina</taxon>
        <taxon>Eurotiomycetes</taxon>
        <taxon>Chaetothyriomycetidae</taxon>
        <taxon>Chaetothyriales</taxon>
        <taxon>Herpotrichiellaceae</taxon>
        <taxon>Cladophialophora</taxon>
    </lineage>
</organism>
<dbReference type="InterPro" id="IPR051609">
    <property type="entry name" value="NmrA/Isoflavone_reductase-like"/>
</dbReference>
<keyword evidence="6" id="KW-1185">Reference proteome</keyword>
<dbReference type="HOGENOM" id="CLU_044876_5_0_1"/>
<dbReference type="eggNOG" id="ENOG502SJZF">
    <property type="taxonomic scope" value="Eukaryota"/>
</dbReference>
<dbReference type="GO" id="GO:0016491">
    <property type="term" value="F:oxidoreductase activity"/>
    <property type="evidence" value="ECO:0007669"/>
    <property type="project" value="UniProtKB-KW"/>
</dbReference>
<evidence type="ECO:0000256" key="1">
    <source>
        <dbReference type="ARBA" id="ARBA00005725"/>
    </source>
</evidence>
<evidence type="ECO:0000256" key="2">
    <source>
        <dbReference type="ARBA" id="ARBA00022857"/>
    </source>
</evidence>
<dbReference type="Pfam" id="PF13460">
    <property type="entry name" value="NAD_binding_10"/>
    <property type="match status" value="1"/>
</dbReference>
<proteinExistence type="inferred from homology"/>
<comment type="similarity">
    <text evidence="1">Belongs to the NmrA-type oxidoreductase family. Isoflavone reductase subfamily.</text>
</comment>
<dbReference type="InterPro" id="IPR016040">
    <property type="entry name" value="NAD(P)-bd_dom"/>
</dbReference>
<dbReference type="GeneID" id="19197947"/>
<evidence type="ECO:0000313" key="6">
    <source>
        <dbReference type="Proteomes" id="UP000019471"/>
    </source>
</evidence>
<evidence type="ECO:0000256" key="3">
    <source>
        <dbReference type="ARBA" id="ARBA00023002"/>
    </source>
</evidence>
<dbReference type="SUPFAM" id="SSF51735">
    <property type="entry name" value="NAD(P)-binding Rossmann-fold domains"/>
    <property type="match status" value="1"/>
</dbReference>
<sequence length="215" mass="24055">MKVALAGGGRLAHYLVEELPTFGIEPVILTRSKKPWFESHGIEQRLTDYSVQSLTKSLSDCDAVVSVILDYTMAFTEARLNLIKAAQESPKCRRFIPSEYGGDLEEQPDQPLFYNANHEPVRKVLMEQNTLEWTIVSAGWFLDYLFPEDYRHYKGDIGEAFPLNIATKTVVIPGTGRELLDFVSARDASKGIGALLKAPQGSWEPYTYLSGCSLC</sequence>
<dbReference type="Proteomes" id="UP000019471">
    <property type="component" value="Unassembled WGS sequence"/>
</dbReference>
<evidence type="ECO:0000259" key="4">
    <source>
        <dbReference type="Pfam" id="PF13460"/>
    </source>
</evidence>
<evidence type="ECO:0000313" key="5">
    <source>
        <dbReference type="EMBL" id="EXJ53488.1"/>
    </source>
</evidence>
<gene>
    <name evidence="5" type="ORF">A1O5_13264</name>
</gene>
<dbReference type="EMBL" id="AMGX01000045">
    <property type="protein sequence ID" value="EXJ53488.1"/>
    <property type="molecule type" value="Genomic_DNA"/>
</dbReference>
<protein>
    <recommendedName>
        <fullName evidence="4">NAD(P)-binding domain-containing protein</fullName>
    </recommendedName>
</protein>
<reference evidence="5 6" key="1">
    <citation type="submission" date="2013-03" db="EMBL/GenBank/DDBJ databases">
        <title>The Genome Sequence of Cladophialophora psammophila CBS 110553.</title>
        <authorList>
            <consortium name="The Broad Institute Genomics Platform"/>
            <person name="Cuomo C."/>
            <person name="de Hoog S."/>
            <person name="Gorbushina A."/>
            <person name="Walker B."/>
            <person name="Young S.K."/>
            <person name="Zeng Q."/>
            <person name="Gargeya S."/>
            <person name="Fitzgerald M."/>
            <person name="Haas B."/>
            <person name="Abouelleil A."/>
            <person name="Allen A.W."/>
            <person name="Alvarado L."/>
            <person name="Arachchi H.M."/>
            <person name="Berlin A.M."/>
            <person name="Chapman S.B."/>
            <person name="Gainer-Dewar J."/>
            <person name="Goldberg J."/>
            <person name="Griggs A."/>
            <person name="Gujja S."/>
            <person name="Hansen M."/>
            <person name="Howarth C."/>
            <person name="Imamovic A."/>
            <person name="Ireland A."/>
            <person name="Larimer J."/>
            <person name="McCowan C."/>
            <person name="Murphy C."/>
            <person name="Pearson M."/>
            <person name="Poon T.W."/>
            <person name="Priest M."/>
            <person name="Roberts A."/>
            <person name="Saif S."/>
            <person name="Shea T."/>
            <person name="Sisk P."/>
            <person name="Sykes S."/>
            <person name="Wortman J."/>
            <person name="Nusbaum C."/>
            <person name="Birren B."/>
        </authorList>
    </citation>
    <scope>NUCLEOTIDE SEQUENCE [LARGE SCALE GENOMIC DNA]</scope>
    <source>
        <strain evidence="5 6">CBS 110553</strain>
    </source>
</reference>
<dbReference type="InterPro" id="IPR036291">
    <property type="entry name" value="NAD(P)-bd_dom_sf"/>
</dbReference>
<dbReference type="RefSeq" id="XP_007752020.1">
    <property type="nucleotide sequence ID" value="XM_007753830.1"/>
</dbReference>
<dbReference type="PANTHER" id="PTHR47706">
    <property type="entry name" value="NMRA-LIKE FAMILY PROTEIN"/>
    <property type="match status" value="1"/>
</dbReference>
<keyword evidence="2" id="KW-0521">NADP</keyword>
<keyword evidence="3" id="KW-0560">Oxidoreductase</keyword>
<dbReference type="PANTHER" id="PTHR47706:SF4">
    <property type="entry name" value="NMRA-LIKE DOMAIN-CONTAINING PROTEIN"/>
    <property type="match status" value="1"/>
</dbReference>
<dbReference type="Gene3D" id="3.40.50.720">
    <property type="entry name" value="NAD(P)-binding Rossmann-like Domain"/>
    <property type="match status" value="1"/>
</dbReference>
<accession>W9VDF2</accession>
<comment type="caution">
    <text evidence="5">The sequence shown here is derived from an EMBL/GenBank/DDBJ whole genome shotgun (WGS) entry which is preliminary data.</text>
</comment>
<dbReference type="OrthoDB" id="419598at2759"/>
<name>W9VDF2_9EURO</name>
<dbReference type="AlphaFoldDB" id="W9VDF2"/>
<feature type="domain" description="NAD(P)-binding" evidence="4">
    <location>
        <begin position="8"/>
        <end position="151"/>
    </location>
</feature>